<evidence type="ECO:0000256" key="1">
    <source>
        <dbReference type="SAM" id="MobiDB-lite"/>
    </source>
</evidence>
<feature type="region of interest" description="Disordered" evidence="1">
    <location>
        <begin position="73"/>
        <end position="102"/>
    </location>
</feature>
<gene>
    <name evidence="3" type="ORF">M438DRAFT_160111</name>
</gene>
<keyword evidence="2" id="KW-0732">Signal</keyword>
<sequence length="130" mass="14480">MWRCLLPAFASFGKVGVAQSCRFTLGRPSVTQSGDLGLGAYDPLRRIIACWSHALFVSLMEFTSRRGFGDDVVGGKRQRTAPSRFLTDQDLPHENNRNRQPSTLFLPISSSVFLADDKSHNVKQSCMTRS</sequence>
<dbReference type="AlphaFoldDB" id="A0A074XN97"/>
<dbReference type="EMBL" id="KL584977">
    <property type="protein sequence ID" value="KEQ87000.1"/>
    <property type="molecule type" value="Genomic_DNA"/>
</dbReference>
<feature type="chain" id="PRO_5001704026" description="Secreted protein" evidence="2">
    <location>
        <begin position="21"/>
        <end position="130"/>
    </location>
</feature>
<name>A0A074XN97_AURPU</name>
<reference evidence="3 4" key="1">
    <citation type="journal article" date="2014" name="BMC Genomics">
        <title>Genome sequencing of four Aureobasidium pullulans varieties: biotechnological potential, stress tolerance, and description of new species.</title>
        <authorList>
            <person name="Gostin Ar C."/>
            <person name="Ohm R.A."/>
            <person name="Kogej T."/>
            <person name="Sonjak S."/>
            <person name="Turk M."/>
            <person name="Zajc J."/>
            <person name="Zalar P."/>
            <person name="Grube M."/>
            <person name="Sun H."/>
            <person name="Han J."/>
            <person name="Sharma A."/>
            <person name="Chiniquy J."/>
            <person name="Ngan C.Y."/>
            <person name="Lipzen A."/>
            <person name="Barry K."/>
            <person name="Grigoriev I.V."/>
            <person name="Gunde-Cimerman N."/>
        </authorList>
    </citation>
    <scope>NUCLEOTIDE SEQUENCE [LARGE SCALE GENOMIC DNA]</scope>
    <source>
        <strain evidence="3 4">EXF-150</strain>
    </source>
</reference>
<dbReference type="Proteomes" id="UP000030706">
    <property type="component" value="Unassembled WGS sequence"/>
</dbReference>
<keyword evidence="4" id="KW-1185">Reference proteome</keyword>
<dbReference type="GeneID" id="40741348"/>
<evidence type="ECO:0008006" key="5">
    <source>
        <dbReference type="Google" id="ProtNLM"/>
    </source>
</evidence>
<proteinExistence type="predicted"/>
<dbReference type="RefSeq" id="XP_029763187.1">
    <property type="nucleotide sequence ID" value="XM_029899042.1"/>
</dbReference>
<evidence type="ECO:0000256" key="2">
    <source>
        <dbReference type="SAM" id="SignalP"/>
    </source>
</evidence>
<feature type="signal peptide" evidence="2">
    <location>
        <begin position="1"/>
        <end position="20"/>
    </location>
</feature>
<evidence type="ECO:0000313" key="4">
    <source>
        <dbReference type="Proteomes" id="UP000030706"/>
    </source>
</evidence>
<evidence type="ECO:0000313" key="3">
    <source>
        <dbReference type="EMBL" id="KEQ87000.1"/>
    </source>
</evidence>
<accession>A0A074XN97</accession>
<protein>
    <recommendedName>
        <fullName evidence="5">Secreted protein</fullName>
    </recommendedName>
</protein>
<dbReference type="HOGENOM" id="CLU_1937739_0_0_1"/>
<organism evidence="3 4">
    <name type="scientific">Aureobasidium pullulans EXF-150</name>
    <dbReference type="NCBI Taxonomy" id="1043002"/>
    <lineage>
        <taxon>Eukaryota</taxon>
        <taxon>Fungi</taxon>
        <taxon>Dikarya</taxon>
        <taxon>Ascomycota</taxon>
        <taxon>Pezizomycotina</taxon>
        <taxon>Dothideomycetes</taxon>
        <taxon>Dothideomycetidae</taxon>
        <taxon>Dothideales</taxon>
        <taxon>Saccotheciaceae</taxon>
        <taxon>Aureobasidium</taxon>
    </lineage>
</organism>